<keyword evidence="3" id="KW-1185">Reference proteome</keyword>
<feature type="transmembrane region" description="Helical" evidence="1">
    <location>
        <begin position="16"/>
        <end position="35"/>
    </location>
</feature>
<organism evidence="2 3">
    <name type="scientific">Alicyclobacillus fodiniaquatilis</name>
    <dbReference type="NCBI Taxonomy" id="1661150"/>
    <lineage>
        <taxon>Bacteria</taxon>
        <taxon>Bacillati</taxon>
        <taxon>Bacillota</taxon>
        <taxon>Bacilli</taxon>
        <taxon>Bacillales</taxon>
        <taxon>Alicyclobacillaceae</taxon>
        <taxon>Alicyclobacillus</taxon>
    </lineage>
</organism>
<name>A0ABW4JML7_9BACL</name>
<comment type="caution">
    <text evidence="2">The sequence shown here is derived from an EMBL/GenBank/DDBJ whole genome shotgun (WGS) entry which is preliminary data.</text>
</comment>
<dbReference type="Proteomes" id="UP001597079">
    <property type="component" value="Unassembled WGS sequence"/>
</dbReference>
<keyword evidence="1" id="KW-0472">Membrane</keyword>
<dbReference type="EMBL" id="JBHUCX010000054">
    <property type="protein sequence ID" value="MFD1676360.1"/>
    <property type="molecule type" value="Genomic_DNA"/>
</dbReference>
<evidence type="ECO:0000256" key="1">
    <source>
        <dbReference type="SAM" id="Phobius"/>
    </source>
</evidence>
<keyword evidence="1" id="KW-0812">Transmembrane</keyword>
<proteinExistence type="predicted"/>
<accession>A0ABW4JML7</accession>
<keyword evidence="1" id="KW-1133">Transmembrane helix</keyword>
<sequence>MLWYILRERFWELVKSPYRVLIGMVIFFIVSLNLPDNLKPPMLTFITAPAGWYAINRLIQWLIPGFSGLFMRCLDVLFFLKLLWIIFVLPIKFVCSMLLGPIAVLYVFYQLIRDVARFVNQRQKRRTLKNHILRGDWEKPRLYRVK</sequence>
<dbReference type="RefSeq" id="WP_377944260.1">
    <property type="nucleotide sequence ID" value="NZ_JBHUCX010000054.1"/>
</dbReference>
<gene>
    <name evidence="2" type="ORF">ACFSB2_16790</name>
</gene>
<evidence type="ECO:0000313" key="2">
    <source>
        <dbReference type="EMBL" id="MFD1676360.1"/>
    </source>
</evidence>
<evidence type="ECO:0000313" key="3">
    <source>
        <dbReference type="Proteomes" id="UP001597079"/>
    </source>
</evidence>
<reference evidence="3" key="1">
    <citation type="journal article" date="2019" name="Int. J. Syst. Evol. Microbiol.">
        <title>The Global Catalogue of Microorganisms (GCM) 10K type strain sequencing project: providing services to taxonomists for standard genome sequencing and annotation.</title>
        <authorList>
            <consortium name="The Broad Institute Genomics Platform"/>
            <consortium name="The Broad Institute Genome Sequencing Center for Infectious Disease"/>
            <person name="Wu L."/>
            <person name="Ma J."/>
        </authorList>
    </citation>
    <scope>NUCLEOTIDE SEQUENCE [LARGE SCALE GENOMIC DNA]</scope>
    <source>
        <strain evidence="3">CGMCC 1.12286</strain>
    </source>
</reference>
<feature type="transmembrane region" description="Helical" evidence="1">
    <location>
        <begin position="83"/>
        <end position="109"/>
    </location>
</feature>
<protein>
    <submittedName>
        <fullName evidence="2">Uncharacterized protein</fullName>
    </submittedName>
</protein>